<feature type="binding site" evidence="5">
    <location>
        <begin position="103"/>
        <end position="106"/>
    </location>
    <ligand>
        <name>(6S)-5,6,7,8-tetrahydrofolate</name>
        <dbReference type="ChEBI" id="CHEBI:57453"/>
    </ligand>
</feature>
<dbReference type="PANTHER" id="PTHR11138:SF5">
    <property type="entry name" value="METHIONYL-TRNA FORMYLTRANSFERASE, MITOCHONDRIAL"/>
    <property type="match status" value="1"/>
</dbReference>
<dbReference type="InterPro" id="IPR011034">
    <property type="entry name" value="Formyl_transferase-like_C_sf"/>
</dbReference>
<dbReference type="InterPro" id="IPR036477">
    <property type="entry name" value="Formyl_transf_N_sf"/>
</dbReference>
<dbReference type="SUPFAM" id="SSF53328">
    <property type="entry name" value="Formyltransferase"/>
    <property type="match status" value="1"/>
</dbReference>
<dbReference type="InterPro" id="IPR044135">
    <property type="entry name" value="Met-tRNA-FMT_C"/>
</dbReference>
<evidence type="ECO:0000256" key="3">
    <source>
        <dbReference type="ARBA" id="ARBA00022679"/>
    </source>
</evidence>
<comment type="function">
    <text evidence="5">Attaches a formyl group to the free amino group of methionyl-tRNA(fMet). The formyl group appears to play a dual role in the initiator identity of N-formylmethionyl-tRNA by promoting its recognition by IF2 and preventing the misappropriation of this tRNA by the elongation apparatus.</text>
</comment>
<dbReference type="HAMAP" id="MF_00182">
    <property type="entry name" value="Formyl_trans"/>
    <property type="match status" value="1"/>
</dbReference>
<evidence type="ECO:0000256" key="5">
    <source>
        <dbReference type="HAMAP-Rule" id="MF_00182"/>
    </source>
</evidence>
<evidence type="ECO:0000259" key="6">
    <source>
        <dbReference type="Pfam" id="PF00551"/>
    </source>
</evidence>
<dbReference type="EC" id="2.1.2.9" evidence="2 5"/>
<proteinExistence type="inferred from homology"/>
<dbReference type="Gene3D" id="3.40.50.12230">
    <property type="match status" value="1"/>
</dbReference>
<dbReference type="GO" id="GO:0005829">
    <property type="term" value="C:cytosol"/>
    <property type="evidence" value="ECO:0007669"/>
    <property type="project" value="TreeGrafter"/>
</dbReference>
<evidence type="ECO:0000256" key="4">
    <source>
        <dbReference type="ARBA" id="ARBA00022917"/>
    </source>
</evidence>
<evidence type="ECO:0000259" key="7">
    <source>
        <dbReference type="Pfam" id="PF02911"/>
    </source>
</evidence>
<comment type="caution">
    <text evidence="8">The sequence shown here is derived from an EMBL/GenBank/DDBJ whole genome shotgun (WGS) entry which is preliminary data.</text>
</comment>
<name>A0A5M6DBW0_9BACT</name>
<keyword evidence="9" id="KW-1185">Reference proteome</keyword>
<dbReference type="PANTHER" id="PTHR11138">
    <property type="entry name" value="METHIONYL-TRNA FORMYLTRANSFERASE"/>
    <property type="match status" value="1"/>
</dbReference>
<reference evidence="8 9" key="1">
    <citation type="submission" date="2019-09" db="EMBL/GenBank/DDBJ databases">
        <title>Genome sequence and assembly of Adhaeribacter sp.</title>
        <authorList>
            <person name="Chhetri G."/>
        </authorList>
    </citation>
    <scope>NUCLEOTIDE SEQUENCE [LARGE SCALE GENOMIC DNA]</scope>
    <source>
        <strain evidence="8 9">DK36</strain>
    </source>
</reference>
<protein>
    <recommendedName>
        <fullName evidence="2 5">Methionyl-tRNA formyltransferase</fullName>
        <ecNumber evidence="2 5">2.1.2.9</ecNumber>
    </recommendedName>
</protein>
<dbReference type="NCBIfam" id="TIGR00460">
    <property type="entry name" value="fmt"/>
    <property type="match status" value="1"/>
</dbReference>
<evidence type="ECO:0000313" key="9">
    <source>
        <dbReference type="Proteomes" id="UP000323426"/>
    </source>
</evidence>
<dbReference type="Proteomes" id="UP000323426">
    <property type="component" value="Unassembled WGS sequence"/>
</dbReference>
<dbReference type="Pfam" id="PF00551">
    <property type="entry name" value="Formyl_trans_N"/>
    <property type="match status" value="1"/>
</dbReference>
<dbReference type="EMBL" id="VWSF01000013">
    <property type="protein sequence ID" value="KAA5543559.1"/>
    <property type="molecule type" value="Genomic_DNA"/>
</dbReference>
<dbReference type="GO" id="GO:0004479">
    <property type="term" value="F:methionyl-tRNA formyltransferase activity"/>
    <property type="evidence" value="ECO:0007669"/>
    <property type="project" value="UniProtKB-UniRule"/>
</dbReference>
<dbReference type="InterPro" id="IPR005793">
    <property type="entry name" value="Formyl_trans_C"/>
</dbReference>
<accession>A0A5M6DBW0</accession>
<evidence type="ECO:0000256" key="2">
    <source>
        <dbReference type="ARBA" id="ARBA00012261"/>
    </source>
</evidence>
<feature type="domain" description="Formyl transferase C-terminal" evidence="7">
    <location>
        <begin position="198"/>
        <end position="297"/>
    </location>
</feature>
<dbReference type="CDD" id="cd08646">
    <property type="entry name" value="FMT_core_Met-tRNA-FMT_N"/>
    <property type="match status" value="1"/>
</dbReference>
<dbReference type="InterPro" id="IPR005794">
    <property type="entry name" value="Fmt"/>
</dbReference>
<evidence type="ECO:0000313" key="8">
    <source>
        <dbReference type="EMBL" id="KAA5543559.1"/>
    </source>
</evidence>
<dbReference type="AlphaFoldDB" id="A0A5M6DBW0"/>
<evidence type="ECO:0000256" key="1">
    <source>
        <dbReference type="ARBA" id="ARBA00010699"/>
    </source>
</evidence>
<dbReference type="InterPro" id="IPR002376">
    <property type="entry name" value="Formyl_transf_N"/>
</dbReference>
<sequence>MGTPDFAVPTLQSLVENKYNVVAVITAPDKPAGRGLKLAQSPVKEYAISQNIPVLQPTNLKAESFLEELRSYQANLQIIVAFRMLPEVVWAMPALGTFNIHASLLPQYRGAAPINWALINGETETGATSFFLRHQIDTGDMLLQDKINIADDDDFGTLYEKLKHAGATLALKTVRAIEFGTVTPQPQPMSHELKEAPKIFKETCEINWHQPAAQVRNFIRGLSPYPTAWTKLDDKTLKVFKAEIIPDSQTTATPGTFTSDGKTYLHVATANGNLSLTDLQLEGKKRMGISEFLRGYRLKQ</sequence>
<keyword evidence="3 5" id="KW-0808">Transferase</keyword>
<gene>
    <name evidence="5" type="primary">fmt</name>
    <name evidence="8" type="ORF">F0145_16185</name>
</gene>
<dbReference type="CDD" id="cd08704">
    <property type="entry name" value="Met_tRNA_FMT_C"/>
    <property type="match status" value="1"/>
</dbReference>
<comment type="similarity">
    <text evidence="1 5">Belongs to the Fmt family.</text>
</comment>
<feature type="domain" description="Formyl transferase N-terminal" evidence="6">
    <location>
        <begin position="2"/>
        <end position="169"/>
    </location>
</feature>
<dbReference type="InterPro" id="IPR041711">
    <property type="entry name" value="Met-tRNA-FMT_N"/>
</dbReference>
<keyword evidence="4 5" id="KW-0648">Protein biosynthesis</keyword>
<dbReference type="Pfam" id="PF02911">
    <property type="entry name" value="Formyl_trans_C"/>
    <property type="match status" value="1"/>
</dbReference>
<dbReference type="SUPFAM" id="SSF50486">
    <property type="entry name" value="FMT C-terminal domain-like"/>
    <property type="match status" value="1"/>
</dbReference>
<organism evidence="8 9">
    <name type="scientific">Adhaeribacter rhizoryzae</name>
    <dbReference type="NCBI Taxonomy" id="2607907"/>
    <lineage>
        <taxon>Bacteria</taxon>
        <taxon>Pseudomonadati</taxon>
        <taxon>Bacteroidota</taxon>
        <taxon>Cytophagia</taxon>
        <taxon>Cytophagales</taxon>
        <taxon>Hymenobacteraceae</taxon>
        <taxon>Adhaeribacter</taxon>
    </lineage>
</organism>
<comment type="catalytic activity">
    <reaction evidence="5">
        <text>L-methionyl-tRNA(fMet) + (6R)-10-formyltetrahydrofolate = N-formyl-L-methionyl-tRNA(fMet) + (6S)-5,6,7,8-tetrahydrofolate + H(+)</text>
        <dbReference type="Rhea" id="RHEA:24380"/>
        <dbReference type="Rhea" id="RHEA-COMP:9952"/>
        <dbReference type="Rhea" id="RHEA-COMP:9953"/>
        <dbReference type="ChEBI" id="CHEBI:15378"/>
        <dbReference type="ChEBI" id="CHEBI:57453"/>
        <dbReference type="ChEBI" id="CHEBI:78530"/>
        <dbReference type="ChEBI" id="CHEBI:78844"/>
        <dbReference type="ChEBI" id="CHEBI:195366"/>
        <dbReference type="EC" id="2.1.2.9"/>
    </reaction>
</comment>